<feature type="binding site" evidence="1">
    <location>
        <position position="197"/>
    </location>
    <ligand>
        <name>Zn(2+)</name>
        <dbReference type="ChEBI" id="CHEBI:29105"/>
        <note>catalytic</note>
    </ligand>
</feature>
<proteinExistence type="predicted"/>
<accession>A0A212F628</accession>
<keyword evidence="1 2" id="KW-0378">Hydrolase</keyword>
<comment type="cofactor">
    <cofactor evidence="1 2">
        <name>Zn(2+)</name>
        <dbReference type="ChEBI" id="CHEBI:29105"/>
    </cofactor>
    <text evidence="1 2">Binds 1 zinc ion per subunit.</text>
</comment>
<protein>
    <recommendedName>
        <fullName evidence="2">Metalloendopeptidase</fullName>
        <ecNumber evidence="2">3.4.24.-</ecNumber>
    </recommendedName>
</protein>
<evidence type="ECO:0000256" key="2">
    <source>
        <dbReference type="RuleBase" id="RU361183"/>
    </source>
</evidence>
<dbReference type="InterPro" id="IPR024079">
    <property type="entry name" value="MetalloPept_cat_dom_sf"/>
</dbReference>
<dbReference type="SUPFAM" id="SSF55486">
    <property type="entry name" value="Metalloproteases ('zincins'), catalytic domain"/>
    <property type="match status" value="1"/>
</dbReference>
<dbReference type="InterPro" id="IPR006026">
    <property type="entry name" value="Peptidase_Metallo"/>
</dbReference>
<dbReference type="EMBL" id="AGBW02010081">
    <property type="protein sequence ID" value="OWR49195.1"/>
    <property type="molecule type" value="Genomic_DNA"/>
</dbReference>
<evidence type="ECO:0000256" key="1">
    <source>
        <dbReference type="PROSITE-ProRule" id="PRU01211"/>
    </source>
</evidence>
<dbReference type="OrthoDB" id="291007at2759"/>
<keyword evidence="4" id="KW-1185">Reference proteome</keyword>
<dbReference type="EC" id="3.4.24.-" evidence="2"/>
<name>A0A212F628_DANPL</name>
<dbReference type="InterPro" id="IPR001506">
    <property type="entry name" value="Peptidase_M12A"/>
</dbReference>
<keyword evidence="1 2" id="KW-0862">Zinc</keyword>
<dbReference type="Gene3D" id="3.40.390.10">
    <property type="entry name" value="Collagenase (Catalytic Domain)"/>
    <property type="match status" value="1"/>
</dbReference>
<sequence length="361" mass="41331">MIRTVLLLCVLGLATASPALVRSREEVEAFRNFLESTKTNDGNNFLARTKLSPLSNPEENSGKYQGDIVLDDFMIEDMVQGYAVGRNAYIFPDTHWPNNTVVWQFGEGEFDPVQQQAIKDGIQDIENHTCIKFRYREPEDTVFVNVTGGPGGCYAHVGYWEPREVHVMNLAANLPGVGCFRHATIVHEWMHILGFLHMHSTYNRDDYVDIIEENVAPGRFHNFDIYTSELVSNNGIEYDYVSCLHYGPFAFTVNGEPTIVPKKEIEGTMGQRVFITEKDWLRINRHYNCSGAWDEVKEEIKEYSKQEEDDVDDEEQEIEIVGDSEDVDEEYGENGEVLDVDAEDEELIKRLIAVQLLQMKK</sequence>
<dbReference type="InterPro" id="IPR034035">
    <property type="entry name" value="Astacin-like_dom"/>
</dbReference>
<comment type="caution">
    <text evidence="1">Lacks conserved residue(s) required for the propagation of feature annotation.</text>
</comment>
<keyword evidence="1 2" id="KW-0482">Metalloprotease</keyword>
<evidence type="ECO:0000313" key="3">
    <source>
        <dbReference type="EMBL" id="OWR49195.1"/>
    </source>
</evidence>
<dbReference type="CDD" id="cd04280">
    <property type="entry name" value="ZnMc_astacin_like"/>
    <property type="match status" value="1"/>
</dbReference>
<reference evidence="3 4" key="1">
    <citation type="journal article" date="2011" name="Cell">
        <title>The monarch butterfly genome yields insights into long-distance migration.</title>
        <authorList>
            <person name="Zhan S."/>
            <person name="Merlin C."/>
            <person name="Boore J.L."/>
            <person name="Reppert S.M."/>
        </authorList>
    </citation>
    <scope>NUCLEOTIDE SEQUENCE [LARGE SCALE GENOMIC DNA]</scope>
    <source>
        <strain evidence="3">F-2</strain>
    </source>
</reference>
<keyword evidence="1 2" id="KW-0645">Protease</keyword>
<dbReference type="PANTHER" id="PTHR10127">
    <property type="entry name" value="DISCOIDIN, CUB, EGF, LAMININ , AND ZINC METALLOPROTEASE DOMAIN CONTAINING"/>
    <property type="match status" value="1"/>
</dbReference>
<feature type="binding site" evidence="1">
    <location>
        <position position="187"/>
    </location>
    <ligand>
        <name>Zn(2+)</name>
        <dbReference type="ChEBI" id="CHEBI:29105"/>
        <note>catalytic</note>
    </ligand>
</feature>
<organism evidence="3 4">
    <name type="scientific">Danaus plexippus plexippus</name>
    <dbReference type="NCBI Taxonomy" id="278856"/>
    <lineage>
        <taxon>Eukaryota</taxon>
        <taxon>Metazoa</taxon>
        <taxon>Ecdysozoa</taxon>
        <taxon>Arthropoda</taxon>
        <taxon>Hexapoda</taxon>
        <taxon>Insecta</taxon>
        <taxon>Pterygota</taxon>
        <taxon>Neoptera</taxon>
        <taxon>Endopterygota</taxon>
        <taxon>Lepidoptera</taxon>
        <taxon>Glossata</taxon>
        <taxon>Ditrysia</taxon>
        <taxon>Papilionoidea</taxon>
        <taxon>Nymphalidae</taxon>
        <taxon>Danainae</taxon>
        <taxon>Danaini</taxon>
        <taxon>Danaina</taxon>
        <taxon>Danaus</taxon>
        <taxon>Danaus</taxon>
    </lineage>
</organism>
<dbReference type="GO" id="GO:0006508">
    <property type="term" value="P:proteolysis"/>
    <property type="evidence" value="ECO:0007669"/>
    <property type="project" value="UniProtKB-KW"/>
</dbReference>
<dbReference type="AlphaFoldDB" id="A0A212F628"/>
<gene>
    <name evidence="3" type="ORF">KGM_213158</name>
</gene>
<dbReference type="GO" id="GO:0004222">
    <property type="term" value="F:metalloendopeptidase activity"/>
    <property type="evidence" value="ECO:0007669"/>
    <property type="project" value="UniProtKB-UniRule"/>
</dbReference>
<feature type="active site" evidence="1">
    <location>
        <position position="188"/>
    </location>
</feature>
<dbReference type="SMART" id="SM00235">
    <property type="entry name" value="ZnMc"/>
    <property type="match status" value="1"/>
</dbReference>
<dbReference type="Pfam" id="PF01400">
    <property type="entry name" value="Astacin"/>
    <property type="match status" value="1"/>
</dbReference>
<comment type="caution">
    <text evidence="3">The sequence shown here is derived from an EMBL/GenBank/DDBJ whole genome shotgun (WGS) entry which is preliminary data.</text>
</comment>
<dbReference type="PROSITE" id="PS51864">
    <property type="entry name" value="ASTACIN"/>
    <property type="match status" value="1"/>
</dbReference>
<dbReference type="GO" id="GO:0008270">
    <property type="term" value="F:zinc ion binding"/>
    <property type="evidence" value="ECO:0007669"/>
    <property type="project" value="UniProtKB-UniRule"/>
</dbReference>
<keyword evidence="1 2" id="KW-0479">Metal-binding</keyword>
<dbReference type="KEGG" id="dpl:KGM_213158"/>
<feature type="binding site" evidence="1">
    <location>
        <position position="191"/>
    </location>
    <ligand>
        <name>Zn(2+)</name>
        <dbReference type="ChEBI" id="CHEBI:29105"/>
        <note>catalytic</note>
    </ligand>
</feature>
<keyword evidence="2" id="KW-0732">Signal</keyword>
<feature type="signal peptide" evidence="2">
    <location>
        <begin position="1"/>
        <end position="16"/>
    </location>
</feature>
<dbReference type="eggNOG" id="KOG3714">
    <property type="taxonomic scope" value="Eukaryota"/>
</dbReference>
<dbReference type="PRINTS" id="PR00480">
    <property type="entry name" value="ASTACIN"/>
</dbReference>
<dbReference type="Proteomes" id="UP000007151">
    <property type="component" value="Unassembled WGS sequence"/>
</dbReference>
<evidence type="ECO:0000313" key="4">
    <source>
        <dbReference type="Proteomes" id="UP000007151"/>
    </source>
</evidence>
<feature type="chain" id="PRO_5041746129" description="Metalloendopeptidase" evidence="2">
    <location>
        <begin position="17"/>
        <end position="361"/>
    </location>
</feature>
<dbReference type="PANTHER" id="PTHR10127:SF814">
    <property type="entry name" value="MEPRIN A SUBUNIT BETA"/>
    <property type="match status" value="1"/>
</dbReference>